<sequence>MPSPGWENLDEFFDTDDFATVATFVSTASQVSRQVKGIFDEPYFDKQLGEYVQDAGDPRITCKEAAARGLKKHDGCTIDSMPGAKYVVSHDPKFDGTGTCVVYLNRVE</sequence>
<dbReference type="Pfam" id="PF05354">
    <property type="entry name" value="Phage_attach"/>
    <property type="match status" value="1"/>
</dbReference>
<dbReference type="Gene3D" id="2.40.10.180">
    <property type="entry name" value="Phage tail proteins"/>
    <property type="match status" value="1"/>
</dbReference>
<name>A0A858NMJ7_9CAUD</name>
<proteinExistence type="predicted"/>
<keyword evidence="2" id="KW-1185">Reference proteome</keyword>
<dbReference type="Proteomes" id="UP000671938">
    <property type="component" value="Segment"/>
</dbReference>
<gene>
    <name evidence="1" type="ORF">XccvBFoX1_gp10</name>
</gene>
<dbReference type="EMBL" id="MT161381">
    <property type="protein sequence ID" value="QJB21749.1"/>
    <property type="molecule type" value="Genomic_DNA"/>
</dbReference>
<protein>
    <submittedName>
        <fullName evidence="1">Uncharacterized protein</fullName>
    </submittedName>
</protein>
<evidence type="ECO:0000313" key="2">
    <source>
        <dbReference type="Proteomes" id="UP000671938"/>
    </source>
</evidence>
<evidence type="ECO:0000313" key="1">
    <source>
        <dbReference type="EMBL" id="QJB21749.1"/>
    </source>
</evidence>
<organism evidence="1 2">
    <name type="scientific">Xanthomonas phage FoX1</name>
    <dbReference type="NCBI Taxonomy" id="2723897"/>
    <lineage>
        <taxon>Viruses</taxon>
        <taxon>Duplodnaviria</taxon>
        <taxon>Heunggongvirae</taxon>
        <taxon>Uroviricota</taxon>
        <taxon>Caudoviricetes</taxon>
        <taxon>Foxunavirus</taxon>
        <taxon>Foxunavirus fox1</taxon>
    </lineage>
</organism>
<reference evidence="2" key="1">
    <citation type="submission" date="2020-03" db="EMBL/GenBank/DDBJ databases">
        <title>Development of an integrated pest management strategy to control Xanthomonas campestris pv. campestris by using bacteriophages.</title>
        <authorList>
            <person name="Holtappels D."/>
            <person name="Rombouts S."/>
            <person name="Lavigne R."/>
            <person name="Wagemans J."/>
        </authorList>
    </citation>
    <scope>NUCLEOTIDE SEQUENCE [LARGE SCALE GENOMIC DNA]</scope>
</reference>
<dbReference type="InterPro" id="IPR053734">
    <property type="entry name" value="Phage_Head-Tail_Connect_sf"/>
</dbReference>
<dbReference type="GO" id="GO:0019068">
    <property type="term" value="P:virion assembly"/>
    <property type="evidence" value="ECO:0007669"/>
    <property type="project" value="InterPro"/>
</dbReference>
<accession>A0A858NMJ7</accession>
<dbReference type="InterPro" id="IPR008018">
    <property type="entry name" value="Phage_tail_attach_FII"/>
</dbReference>